<reference evidence="16" key="1">
    <citation type="journal article" date="2019" name="Int. J. Syst. Evol. Microbiol.">
        <title>The Global Catalogue of Microorganisms (GCM) 10K type strain sequencing project: providing services to taxonomists for standard genome sequencing and annotation.</title>
        <authorList>
            <consortium name="The Broad Institute Genomics Platform"/>
            <consortium name="The Broad Institute Genome Sequencing Center for Infectious Disease"/>
            <person name="Wu L."/>
            <person name="Ma J."/>
        </authorList>
    </citation>
    <scope>NUCLEOTIDE SEQUENCE [LARGE SCALE GENOMIC DNA]</scope>
    <source>
        <strain evidence="16">NBRC 112502</strain>
    </source>
</reference>
<keyword evidence="6" id="KW-0479">Metal-binding</keyword>
<dbReference type="RefSeq" id="WP_284258724.1">
    <property type="nucleotide sequence ID" value="NZ_BSOS01000073.1"/>
</dbReference>
<dbReference type="InterPro" id="IPR005798">
    <property type="entry name" value="Cyt_b/b6_C"/>
</dbReference>
<feature type="transmembrane region" description="Helical" evidence="12">
    <location>
        <begin position="278"/>
        <end position="305"/>
    </location>
</feature>
<feature type="domain" description="Cytochrome b/b6 N-terminal region profile" evidence="13">
    <location>
        <begin position="6"/>
        <end position="217"/>
    </location>
</feature>
<feature type="transmembrane region" description="Helical" evidence="12">
    <location>
        <begin position="228"/>
        <end position="245"/>
    </location>
</feature>
<dbReference type="Proteomes" id="UP001156641">
    <property type="component" value="Unassembled WGS sequence"/>
</dbReference>
<dbReference type="InterPro" id="IPR027387">
    <property type="entry name" value="Cytb/b6-like_sf"/>
</dbReference>
<keyword evidence="4 11" id="KW-0349">Heme</keyword>
<evidence type="ECO:0000313" key="16">
    <source>
        <dbReference type="Proteomes" id="UP001156641"/>
    </source>
</evidence>
<dbReference type="Gene3D" id="1.20.810.10">
    <property type="entry name" value="Cytochrome Bc1 Complex, Chain C"/>
    <property type="match status" value="1"/>
</dbReference>
<comment type="subcellular location">
    <subcellularLocation>
        <location evidence="1">Membrane</location>
        <topology evidence="1">Multi-pass membrane protein</topology>
    </subcellularLocation>
</comment>
<evidence type="ECO:0000256" key="11">
    <source>
        <dbReference type="RuleBase" id="RU003385"/>
    </source>
</evidence>
<evidence type="ECO:0000313" key="15">
    <source>
        <dbReference type="EMBL" id="GLR67923.1"/>
    </source>
</evidence>
<organism evidence="15 16">
    <name type="scientific">Acidocella aquatica</name>
    <dbReference type="NCBI Taxonomy" id="1922313"/>
    <lineage>
        <taxon>Bacteria</taxon>
        <taxon>Pseudomonadati</taxon>
        <taxon>Pseudomonadota</taxon>
        <taxon>Alphaproteobacteria</taxon>
        <taxon>Acetobacterales</taxon>
        <taxon>Acidocellaceae</taxon>
        <taxon>Acidocella</taxon>
    </lineage>
</organism>
<feature type="transmembrane region" description="Helical" evidence="12">
    <location>
        <begin position="185"/>
        <end position="207"/>
    </location>
</feature>
<comment type="similarity">
    <text evidence="11">Belongs to the cytochrome b family.</text>
</comment>
<dbReference type="PROSITE" id="PS51003">
    <property type="entry name" value="CYTB_CTER"/>
    <property type="match status" value="1"/>
</dbReference>
<evidence type="ECO:0000256" key="12">
    <source>
        <dbReference type="SAM" id="Phobius"/>
    </source>
</evidence>
<dbReference type="Pfam" id="PF00032">
    <property type="entry name" value="Cytochrom_B_C"/>
    <property type="match status" value="1"/>
</dbReference>
<keyword evidence="16" id="KW-1185">Reference proteome</keyword>
<keyword evidence="9" id="KW-0408">Iron</keyword>
<keyword evidence="7 11" id="KW-0249">Electron transport</keyword>
<comment type="subunit">
    <text evidence="2 11">The main subunits of complex b-c1 are: cytochrome b, cytochrome c1 and the Rieske protein.</text>
</comment>
<dbReference type="SUPFAM" id="SSF81342">
    <property type="entry name" value="Transmembrane di-heme cytochromes"/>
    <property type="match status" value="1"/>
</dbReference>
<keyword evidence="11" id="KW-0679">Respiratory chain</keyword>
<sequence length="373" mass="39774">MSTDVKKSWLASRLPCPAKEAGSCAPTLERGAPYAATLPALITGAVLFLLASGLVLAVYYNPAHGFDSIQFIARNVNSGWLIQGFHTTGVTMLFAAVYWLLFRDIYTGAYRAPGELVWLLRVKLFALLLLVGWLGYTLSDGAVSYWSLTNATTAATALGGVAGVIGRWFFGGPNGAGTLARLEVFHAVLALAALGTLGASRCAARALARQTKPQHPVSCHPYYTSQTFAAFAVFALIFAVLMFFAPHYGLNPLNRAASDSLIVPAVLSPPWYLSPVSAVASVFSTAAGSIFGAIVMLAVLAALPWLDRSSPNSKRGLFYRLLTGLLLLDVIGLGWSVSDPACTISGSLTVVFTIWYFFHFLVLTPLVTALEAK</sequence>
<dbReference type="PROSITE" id="PS51002">
    <property type="entry name" value="CYTB_NTER"/>
    <property type="match status" value="1"/>
</dbReference>
<feature type="transmembrane region" description="Helical" evidence="12">
    <location>
        <begin position="317"/>
        <end position="337"/>
    </location>
</feature>
<evidence type="ECO:0000256" key="8">
    <source>
        <dbReference type="ARBA" id="ARBA00022989"/>
    </source>
</evidence>
<gene>
    <name evidence="15" type="primary">petB</name>
    <name evidence="15" type="ORF">GCM10010909_26040</name>
</gene>
<keyword evidence="8 12" id="KW-1133">Transmembrane helix</keyword>
<comment type="function">
    <text evidence="11">Component of the ubiquinol-cytochrome c reductase complex (complex III or cytochrome b-c1 complex), which is a respiratory chain that generates an electrochemical potential coupled to ATP synthesis.</text>
</comment>
<feature type="transmembrane region" description="Helical" evidence="12">
    <location>
        <begin position="116"/>
        <end position="136"/>
    </location>
</feature>
<dbReference type="PANTHER" id="PTHR19271">
    <property type="entry name" value="CYTOCHROME B"/>
    <property type="match status" value="1"/>
</dbReference>
<protein>
    <recommendedName>
        <fullName evidence="11">Cytochrome b</fullName>
    </recommendedName>
</protein>
<evidence type="ECO:0000259" key="13">
    <source>
        <dbReference type="PROSITE" id="PS51002"/>
    </source>
</evidence>
<feature type="domain" description="Cytochrome b/b6 C-terminal region profile" evidence="14">
    <location>
        <begin position="209"/>
        <end position="373"/>
    </location>
</feature>
<evidence type="ECO:0000256" key="7">
    <source>
        <dbReference type="ARBA" id="ARBA00022982"/>
    </source>
</evidence>
<feature type="transmembrane region" description="Helical" evidence="12">
    <location>
        <begin position="349"/>
        <end position="370"/>
    </location>
</feature>
<evidence type="ECO:0000256" key="1">
    <source>
        <dbReference type="ARBA" id="ARBA00004141"/>
    </source>
</evidence>
<feature type="transmembrane region" description="Helical" evidence="12">
    <location>
        <begin position="38"/>
        <end position="60"/>
    </location>
</feature>
<evidence type="ECO:0000256" key="10">
    <source>
        <dbReference type="ARBA" id="ARBA00023136"/>
    </source>
</evidence>
<feature type="transmembrane region" description="Helical" evidence="12">
    <location>
        <begin position="80"/>
        <end position="101"/>
    </location>
</feature>
<comment type="cofactor">
    <cofactor evidence="11">
        <name>heme b</name>
        <dbReference type="ChEBI" id="CHEBI:60344"/>
    </cofactor>
    <text evidence="11">Binds 2 heme groups non-covalently.</text>
</comment>
<evidence type="ECO:0000256" key="5">
    <source>
        <dbReference type="ARBA" id="ARBA00022692"/>
    </source>
</evidence>
<feature type="transmembrane region" description="Helical" evidence="12">
    <location>
        <begin position="148"/>
        <end position="170"/>
    </location>
</feature>
<evidence type="ECO:0000256" key="4">
    <source>
        <dbReference type="ARBA" id="ARBA00022617"/>
    </source>
</evidence>
<dbReference type="InterPro" id="IPR036150">
    <property type="entry name" value="Cyt_b/b6_C_sf"/>
</dbReference>
<evidence type="ECO:0000256" key="3">
    <source>
        <dbReference type="ARBA" id="ARBA00022448"/>
    </source>
</evidence>
<dbReference type="EMBL" id="BSOS01000073">
    <property type="protein sequence ID" value="GLR67923.1"/>
    <property type="molecule type" value="Genomic_DNA"/>
</dbReference>
<accession>A0ABQ6ACH8</accession>
<comment type="caution">
    <text evidence="15">The sequence shown here is derived from an EMBL/GenBank/DDBJ whole genome shotgun (WGS) entry which is preliminary data.</text>
</comment>
<dbReference type="Pfam" id="PF00033">
    <property type="entry name" value="Cytochrome_B"/>
    <property type="match status" value="1"/>
</dbReference>
<evidence type="ECO:0000256" key="2">
    <source>
        <dbReference type="ARBA" id="ARBA00011649"/>
    </source>
</evidence>
<dbReference type="PANTHER" id="PTHR19271:SF16">
    <property type="entry name" value="CYTOCHROME B"/>
    <property type="match status" value="1"/>
</dbReference>
<evidence type="ECO:0000259" key="14">
    <source>
        <dbReference type="PROSITE" id="PS51003"/>
    </source>
</evidence>
<evidence type="ECO:0000256" key="6">
    <source>
        <dbReference type="ARBA" id="ARBA00022723"/>
    </source>
</evidence>
<proteinExistence type="inferred from homology"/>
<dbReference type="InterPro" id="IPR016174">
    <property type="entry name" value="Di-haem_cyt_TM"/>
</dbReference>
<dbReference type="InterPro" id="IPR005797">
    <property type="entry name" value="Cyt_b/b6_N"/>
</dbReference>
<evidence type="ECO:0000256" key="9">
    <source>
        <dbReference type="ARBA" id="ARBA00023004"/>
    </source>
</evidence>
<name>A0ABQ6ACH8_9PROT</name>
<keyword evidence="10 12" id="KW-0472">Membrane</keyword>
<keyword evidence="3 11" id="KW-0813">Transport</keyword>
<dbReference type="SUPFAM" id="SSF81648">
    <property type="entry name" value="a domain/subunit of cytochrome bc1 complex (Ubiquinol-cytochrome c reductase)"/>
    <property type="match status" value="1"/>
</dbReference>
<keyword evidence="5 11" id="KW-0812">Transmembrane</keyword>